<gene>
    <name evidence="2" type="ORF">K469DRAFT_769612</name>
</gene>
<evidence type="ECO:0000256" key="1">
    <source>
        <dbReference type="SAM" id="SignalP"/>
    </source>
</evidence>
<feature type="signal peptide" evidence="1">
    <location>
        <begin position="1"/>
        <end position="23"/>
    </location>
</feature>
<sequence>MANLEPAIALVVALLSTVPLSVSKPTGELTNFYAVYLRSFQRYLLLLDSYLNTILRFTFLWRSISLGLFGLT</sequence>
<dbReference type="AlphaFoldDB" id="A0A6A6D8L1"/>
<dbReference type="Proteomes" id="UP000800200">
    <property type="component" value="Unassembled WGS sequence"/>
</dbReference>
<name>A0A6A6D8L1_9PEZI</name>
<protein>
    <submittedName>
        <fullName evidence="2">Uncharacterized protein</fullName>
    </submittedName>
</protein>
<dbReference type="EMBL" id="ML994768">
    <property type="protein sequence ID" value="KAF2174818.1"/>
    <property type="molecule type" value="Genomic_DNA"/>
</dbReference>
<keyword evidence="1" id="KW-0732">Signal</keyword>
<keyword evidence="3" id="KW-1185">Reference proteome</keyword>
<evidence type="ECO:0000313" key="2">
    <source>
        <dbReference type="EMBL" id="KAF2174818.1"/>
    </source>
</evidence>
<proteinExistence type="predicted"/>
<evidence type="ECO:0000313" key="3">
    <source>
        <dbReference type="Proteomes" id="UP000800200"/>
    </source>
</evidence>
<reference evidence="2" key="1">
    <citation type="journal article" date="2020" name="Stud. Mycol.">
        <title>101 Dothideomycetes genomes: a test case for predicting lifestyles and emergence of pathogens.</title>
        <authorList>
            <person name="Haridas S."/>
            <person name="Albert R."/>
            <person name="Binder M."/>
            <person name="Bloem J."/>
            <person name="Labutti K."/>
            <person name="Salamov A."/>
            <person name="Andreopoulos B."/>
            <person name="Baker S."/>
            <person name="Barry K."/>
            <person name="Bills G."/>
            <person name="Bluhm B."/>
            <person name="Cannon C."/>
            <person name="Castanera R."/>
            <person name="Culley D."/>
            <person name="Daum C."/>
            <person name="Ezra D."/>
            <person name="Gonzalez J."/>
            <person name="Henrissat B."/>
            <person name="Kuo A."/>
            <person name="Liang C."/>
            <person name="Lipzen A."/>
            <person name="Lutzoni F."/>
            <person name="Magnuson J."/>
            <person name="Mondo S."/>
            <person name="Nolan M."/>
            <person name="Ohm R."/>
            <person name="Pangilinan J."/>
            <person name="Park H.-J."/>
            <person name="Ramirez L."/>
            <person name="Alfaro M."/>
            <person name="Sun H."/>
            <person name="Tritt A."/>
            <person name="Yoshinaga Y."/>
            <person name="Zwiers L.-H."/>
            <person name="Turgeon B."/>
            <person name="Goodwin S."/>
            <person name="Spatafora J."/>
            <person name="Crous P."/>
            <person name="Grigoriev I."/>
        </authorList>
    </citation>
    <scope>NUCLEOTIDE SEQUENCE</scope>
    <source>
        <strain evidence="2">CBS 207.26</strain>
    </source>
</reference>
<organism evidence="2 3">
    <name type="scientific">Zopfia rhizophila CBS 207.26</name>
    <dbReference type="NCBI Taxonomy" id="1314779"/>
    <lineage>
        <taxon>Eukaryota</taxon>
        <taxon>Fungi</taxon>
        <taxon>Dikarya</taxon>
        <taxon>Ascomycota</taxon>
        <taxon>Pezizomycotina</taxon>
        <taxon>Dothideomycetes</taxon>
        <taxon>Dothideomycetes incertae sedis</taxon>
        <taxon>Zopfiaceae</taxon>
        <taxon>Zopfia</taxon>
    </lineage>
</organism>
<feature type="chain" id="PRO_5025563494" evidence="1">
    <location>
        <begin position="24"/>
        <end position="72"/>
    </location>
</feature>
<accession>A0A6A6D8L1</accession>